<feature type="non-terminal residue" evidence="1">
    <location>
        <position position="1"/>
    </location>
</feature>
<protein>
    <submittedName>
        <fullName evidence="1">Putative ovule protein</fullName>
    </submittedName>
</protein>
<sequence length="67" mass="7440">PLSLAASISIFSLSPPSYIQQEKATISSSKRRCTDIYFPLLFALRSFILATNVCPKLKMGFENLRAS</sequence>
<organism evidence="1">
    <name type="scientific">Solanum chacoense</name>
    <name type="common">Chaco potato</name>
    <dbReference type="NCBI Taxonomy" id="4108"/>
    <lineage>
        <taxon>Eukaryota</taxon>
        <taxon>Viridiplantae</taxon>
        <taxon>Streptophyta</taxon>
        <taxon>Embryophyta</taxon>
        <taxon>Tracheophyta</taxon>
        <taxon>Spermatophyta</taxon>
        <taxon>Magnoliopsida</taxon>
        <taxon>eudicotyledons</taxon>
        <taxon>Gunneridae</taxon>
        <taxon>Pentapetalae</taxon>
        <taxon>asterids</taxon>
        <taxon>lamiids</taxon>
        <taxon>Solanales</taxon>
        <taxon>Solanaceae</taxon>
        <taxon>Solanoideae</taxon>
        <taxon>Solaneae</taxon>
        <taxon>Solanum</taxon>
    </lineage>
</organism>
<dbReference type="AlphaFoldDB" id="A0A0V0GEF2"/>
<accession>A0A0V0GEF2</accession>
<dbReference type="EMBL" id="GEDG01041279">
    <property type="protein sequence ID" value="JAP06447.1"/>
    <property type="molecule type" value="Transcribed_RNA"/>
</dbReference>
<name>A0A0V0GEF2_SOLCH</name>
<reference evidence="1" key="1">
    <citation type="submission" date="2015-12" db="EMBL/GenBank/DDBJ databases">
        <title>Gene expression during late stages of embryo sac development: a critical building block for successful pollen-pistil interactions.</title>
        <authorList>
            <person name="Liu Y."/>
            <person name="Joly V."/>
            <person name="Sabar M."/>
            <person name="Matton D.P."/>
        </authorList>
    </citation>
    <scope>NUCLEOTIDE SEQUENCE</scope>
</reference>
<evidence type="ECO:0000313" key="1">
    <source>
        <dbReference type="EMBL" id="JAP06447.1"/>
    </source>
</evidence>
<proteinExistence type="predicted"/>